<dbReference type="STRING" id="1353009.A0A1Y2ILB5"/>
<dbReference type="EMBL" id="KZ084108">
    <property type="protein sequence ID" value="OSD01927.1"/>
    <property type="molecule type" value="Genomic_DNA"/>
</dbReference>
<evidence type="ECO:0000256" key="1">
    <source>
        <dbReference type="SAM" id="MobiDB-lite"/>
    </source>
</evidence>
<accession>A0A1Y2ILB5</accession>
<protein>
    <submittedName>
        <fullName evidence="2">Uncharacterized protein</fullName>
    </submittedName>
</protein>
<gene>
    <name evidence="2" type="ORF">PYCCODRAFT_1425618</name>
</gene>
<evidence type="ECO:0000313" key="3">
    <source>
        <dbReference type="Proteomes" id="UP000193067"/>
    </source>
</evidence>
<organism evidence="2 3">
    <name type="scientific">Trametes coccinea (strain BRFM310)</name>
    <name type="common">Pycnoporus coccineus</name>
    <dbReference type="NCBI Taxonomy" id="1353009"/>
    <lineage>
        <taxon>Eukaryota</taxon>
        <taxon>Fungi</taxon>
        <taxon>Dikarya</taxon>
        <taxon>Basidiomycota</taxon>
        <taxon>Agaricomycotina</taxon>
        <taxon>Agaricomycetes</taxon>
        <taxon>Polyporales</taxon>
        <taxon>Polyporaceae</taxon>
        <taxon>Trametes</taxon>
    </lineage>
</organism>
<sequence length="369" mass="41323">MADNPPKLSEILHRDSGSIIHVNNLTNVLRQAYVSAVQSRTPRFHPDRARICQILFMKEREGSQHEYILAFVTVDGQPWVDGASTSLGVIRCERSVNHQYATPGVHMKAASSNLSSSGSSTPSSSSVEIPAVDSATIMDITERSQAHPASDVLLYEHHFHVPSTAPTRLLDPSGVLSVRDFDPPSECPTRHREDTSPPSLYDLAAACIALHAVAPTYVLLDCQCYWFAAMIYYMLGGERAAKDPALVKDLPHNTLGSRLWDFFRTHREPSQGEFHNLFNFMSQPTVLSWYDNGVRRVFDAKLRELYQSLREAVLDALQDRRALEESRDREADKDRALEEAREREAEKDRIIAALQSQLGQAGPSRAPEM</sequence>
<reference evidence="2 3" key="1">
    <citation type="journal article" date="2015" name="Biotechnol. Biofuels">
        <title>Enhanced degradation of softwood versus hardwood by the white-rot fungus Pycnoporus coccineus.</title>
        <authorList>
            <person name="Couturier M."/>
            <person name="Navarro D."/>
            <person name="Chevret D."/>
            <person name="Henrissat B."/>
            <person name="Piumi F."/>
            <person name="Ruiz-Duenas F.J."/>
            <person name="Martinez A.T."/>
            <person name="Grigoriev I.V."/>
            <person name="Riley R."/>
            <person name="Lipzen A."/>
            <person name="Berrin J.G."/>
            <person name="Master E.R."/>
            <person name="Rosso M.N."/>
        </authorList>
    </citation>
    <scope>NUCLEOTIDE SEQUENCE [LARGE SCALE GENOMIC DNA]</scope>
    <source>
        <strain evidence="2 3">BRFM310</strain>
    </source>
</reference>
<feature type="region of interest" description="Disordered" evidence="1">
    <location>
        <begin position="109"/>
        <end position="128"/>
    </location>
</feature>
<name>A0A1Y2ILB5_TRAC3</name>
<evidence type="ECO:0000313" key="2">
    <source>
        <dbReference type="EMBL" id="OSD01927.1"/>
    </source>
</evidence>
<keyword evidence="3" id="KW-1185">Reference proteome</keyword>
<dbReference type="OrthoDB" id="2757423at2759"/>
<feature type="region of interest" description="Disordered" evidence="1">
    <location>
        <begin position="324"/>
        <end position="347"/>
    </location>
</feature>
<feature type="compositionally biased region" description="Low complexity" evidence="1">
    <location>
        <begin position="111"/>
        <end position="126"/>
    </location>
</feature>
<dbReference type="Proteomes" id="UP000193067">
    <property type="component" value="Unassembled WGS sequence"/>
</dbReference>
<dbReference type="AlphaFoldDB" id="A0A1Y2ILB5"/>
<proteinExistence type="predicted"/>